<protein>
    <submittedName>
        <fullName evidence="1">Uncharacterized protein</fullName>
    </submittedName>
</protein>
<name>A0A6A5REL9_9PLEO</name>
<sequence>MLCGEGDWDLHGGGLCGGPLGRAVMGCFAWRGLGTEGGEGMRGVWVVEGNFGDGGGFSTRAQVAGMGDRDAMQV</sequence>
<dbReference type="EMBL" id="ML978983">
    <property type="protein sequence ID" value="KAF1925544.1"/>
    <property type="molecule type" value="Genomic_DNA"/>
</dbReference>
<evidence type="ECO:0000313" key="2">
    <source>
        <dbReference type="Proteomes" id="UP000800082"/>
    </source>
</evidence>
<dbReference type="Proteomes" id="UP000800082">
    <property type="component" value="Unassembled WGS sequence"/>
</dbReference>
<evidence type="ECO:0000313" key="1">
    <source>
        <dbReference type="EMBL" id="KAF1925544.1"/>
    </source>
</evidence>
<accession>A0A6A5REL9</accession>
<reference evidence="1" key="1">
    <citation type="journal article" date="2020" name="Stud. Mycol.">
        <title>101 Dothideomycetes genomes: a test case for predicting lifestyles and emergence of pathogens.</title>
        <authorList>
            <person name="Haridas S."/>
            <person name="Albert R."/>
            <person name="Binder M."/>
            <person name="Bloem J."/>
            <person name="Labutti K."/>
            <person name="Salamov A."/>
            <person name="Andreopoulos B."/>
            <person name="Baker S."/>
            <person name="Barry K."/>
            <person name="Bills G."/>
            <person name="Bluhm B."/>
            <person name="Cannon C."/>
            <person name="Castanera R."/>
            <person name="Culley D."/>
            <person name="Daum C."/>
            <person name="Ezra D."/>
            <person name="Gonzalez J."/>
            <person name="Henrissat B."/>
            <person name="Kuo A."/>
            <person name="Liang C."/>
            <person name="Lipzen A."/>
            <person name="Lutzoni F."/>
            <person name="Magnuson J."/>
            <person name="Mondo S."/>
            <person name="Nolan M."/>
            <person name="Ohm R."/>
            <person name="Pangilinan J."/>
            <person name="Park H.-J."/>
            <person name="Ramirez L."/>
            <person name="Alfaro M."/>
            <person name="Sun H."/>
            <person name="Tritt A."/>
            <person name="Yoshinaga Y."/>
            <person name="Zwiers L.-H."/>
            <person name="Turgeon B."/>
            <person name="Goodwin S."/>
            <person name="Spatafora J."/>
            <person name="Crous P."/>
            <person name="Grigoriev I."/>
        </authorList>
    </citation>
    <scope>NUCLEOTIDE SEQUENCE</scope>
    <source>
        <strain evidence="1">CBS 183.55</strain>
    </source>
</reference>
<gene>
    <name evidence="1" type="ORF">M421DRAFT_238903</name>
</gene>
<organism evidence="1 2">
    <name type="scientific">Didymella exigua CBS 183.55</name>
    <dbReference type="NCBI Taxonomy" id="1150837"/>
    <lineage>
        <taxon>Eukaryota</taxon>
        <taxon>Fungi</taxon>
        <taxon>Dikarya</taxon>
        <taxon>Ascomycota</taxon>
        <taxon>Pezizomycotina</taxon>
        <taxon>Dothideomycetes</taxon>
        <taxon>Pleosporomycetidae</taxon>
        <taxon>Pleosporales</taxon>
        <taxon>Pleosporineae</taxon>
        <taxon>Didymellaceae</taxon>
        <taxon>Didymella</taxon>
    </lineage>
</organism>
<dbReference type="GeneID" id="54346119"/>
<dbReference type="RefSeq" id="XP_033445796.1">
    <property type="nucleotide sequence ID" value="XM_033588472.1"/>
</dbReference>
<dbReference type="AlphaFoldDB" id="A0A6A5REL9"/>
<keyword evidence="2" id="KW-1185">Reference proteome</keyword>
<proteinExistence type="predicted"/>